<evidence type="ECO:0008006" key="5">
    <source>
        <dbReference type="Google" id="ProtNLM"/>
    </source>
</evidence>
<feature type="region of interest" description="Disordered" evidence="1">
    <location>
        <begin position="78"/>
        <end position="105"/>
    </location>
</feature>
<protein>
    <recommendedName>
        <fullName evidence="5">Transmembrane protein</fullName>
    </recommendedName>
</protein>
<dbReference type="AlphaFoldDB" id="A0A7J7G7R3"/>
<evidence type="ECO:0000313" key="4">
    <source>
        <dbReference type="Proteomes" id="UP000593564"/>
    </source>
</evidence>
<sequence>MEGEFQDWEVLHNSDETDSVNSSDSVENMKGLEGIDGVSEGMIRTDHFSLDLESHYMENFVDNDVCVEDSVNSDNLNWVDPESETNYPNKESVEFWPDSGSDRSDDRKFGEFEGKYELGFVQNEKIQAGFEGVGEIGGEGEDLGKSLSDSGKIGPISMEFGDFDHNTEMGIGDNANSPEGSELLGEEKGGDGEAGGDVASSGAESVAIGAVKPSGEEEKRVVVWWKVPFEFLKYCACRANPAWTISVAAAVMGFVILGRRLYKMKRKSQSLQVKVTMDDKFTIGKLSNDLSQFLSKLTGSALHAPVLRKVSQFMSRAARLNEAFSVVKRIYVYDGEDNEGYRKK</sequence>
<name>A0A7J7G7R3_CAMSI</name>
<dbReference type="PANTHER" id="PTHR33646">
    <property type="entry name" value="GB|AAF00631.1"/>
    <property type="match status" value="1"/>
</dbReference>
<keyword evidence="2" id="KW-1133">Transmembrane helix</keyword>
<dbReference type="PANTHER" id="PTHR33646:SF6">
    <property type="entry name" value="TRANSMEMBRANE PROTEIN"/>
    <property type="match status" value="1"/>
</dbReference>
<evidence type="ECO:0000313" key="3">
    <source>
        <dbReference type="EMBL" id="KAF5936802.1"/>
    </source>
</evidence>
<organism evidence="3 4">
    <name type="scientific">Camellia sinensis</name>
    <name type="common">Tea plant</name>
    <name type="synonym">Thea sinensis</name>
    <dbReference type="NCBI Taxonomy" id="4442"/>
    <lineage>
        <taxon>Eukaryota</taxon>
        <taxon>Viridiplantae</taxon>
        <taxon>Streptophyta</taxon>
        <taxon>Embryophyta</taxon>
        <taxon>Tracheophyta</taxon>
        <taxon>Spermatophyta</taxon>
        <taxon>Magnoliopsida</taxon>
        <taxon>eudicotyledons</taxon>
        <taxon>Gunneridae</taxon>
        <taxon>Pentapetalae</taxon>
        <taxon>asterids</taxon>
        <taxon>Ericales</taxon>
        <taxon>Theaceae</taxon>
        <taxon>Camellia</taxon>
    </lineage>
</organism>
<proteinExistence type="predicted"/>
<dbReference type="Proteomes" id="UP000593564">
    <property type="component" value="Unassembled WGS sequence"/>
</dbReference>
<keyword evidence="2" id="KW-0812">Transmembrane</keyword>
<dbReference type="InterPro" id="IPR045883">
    <property type="entry name" value="At4g13530-like"/>
</dbReference>
<keyword evidence="2" id="KW-0472">Membrane</keyword>
<keyword evidence="4" id="KW-1185">Reference proteome</keyword>
<dbReference type="EMBL" id="JACBKZ010000012">
    <property type="protein sequence ID" value="KAF5936802.1"/>
    <property type="molecule type" value="Genomic_DNA"/>
</dbReference>
<reference evidence="4" key="1">
    <citation type="journal article" date="2020" name="Nat. Commun.">
        <title>Genome assembly of wild tea tree DASZ reveals pedigree and selection history of tea varieties.</title>
        <authorList>
            <person name="Zhang W."/>
            <person name="Zhang Y."/>
            <person name="Qiu H."/>
            <person name="Guo Y."/>
            <person name="Wan H."/>
            <person name="Zhang X."/>
            <person name="Scossa F."/>
            <person name="Alseekh S."/>
            <person name="Zhang Q."/>
            <person name="Wang P."/>
            <person name="Xu L."/>
            <person name="Schmidt M.H."/>
            <person name="Jia X."/>
            <person name="Li D."/>
            <person name="Zhu A."/>
            <person name="Guo F."/>
            <person name="Chen W."/>
            <person name="Ni D."/>
            <person name="Usadel B."/>
            <person name="Fernie A.R."/>
            <person name="Wen W."/>
        </authorList>
    </citation>
    <scope>NUCLEOTIDE SEQUENCE [LARGE SCALE GENOMIC DNA]</scope>
    <source>
        <strain evidence="4">cv. G240</strain>
    </source>
</reference>
<feature type="region of interest" description="Disordered" evidence="1">
    <location>
        <begin position="1"/>
        <end position="30"/>
    </location>
</feature>
<feature type="region of interest" description="Disordered" evidence="1">
    <location>
        <begin position="169"/>
        <end position="200"/>
    </location>
</feature>
<reference evidence="3 4" key="2">
    <citation type="submission" date="2020-07" db="EMBL/GenBank/DDBJ databases">
        <title>Genome assembly of wild tea tree DASZ reveals pedigree and selection history of tea varieties.</title>
        <authorList>
            <person name="Zhang W."/>
        </authorList>
    </citation>
    <scope>NUCLEOTIDE SEQUENCE [LARGE SCALE GENOMIC DNA]</scope>
    <source>
        <strain evidence="4">cv. G240</strain>
        <tissue evidence="3">Leaf</tissue>
    </source>
</reference>
<evidence type="ECO:0000256" key="1">
    <source>
        <dbReference type="SAM" id="MobiDB-lite"/>
    </source>
</evidence>
<accession>A0A7J7G7R3</accession>
<evidence type="ECO:0000256" key="2">
    <source>
        <dbReference type="SAM" id="Phobius"/>
    </source>
</evidence>
<comment type="caution">
    <text evidence="3">The sequence shown here is derived from an EMBL/GenBank/DDBJ whole genome shotgun (WGS) entry which is preliminary data.</text>
</comment>
<gene>
    <name evidence="3" type="ORF">HYC85_024308</name>
</gene>
<feature type="transmembrane region" description="Helical" evidence="2">
    <location>
        <begin position="242"/>
        <end position="262"/>
    </location>
</feature>